<name>A0A2R6XK18_MARPO</name>
<accession>A0A2R6XK18</accession>
<reference evidence="2" key="1">
    <citation type="journal article" date="2017" name="Cell">
        <title>Insights into land plant evolution garnered from the Marchantia polymorpha genome.</title>
        <authorList>
            <person name="Bowman J.L."/>
            <person name="Kohchi T."/>
            <person name="Yamato K.T."/>
            <person name="Jenkins J."/>
            <person name="Shu S."/>
            <person name="Ishizaki K."/>
            <person name="Yamaoka S."/>
            <person name="Nishihama R."/>
            <person name="Nakamura Y."/>
            <person name="Berger F."/>
            <person name="Adam C."/>
            <person name="Aki S.S."/>
            <person name="Althoff F."/>
            <person name="Araki T."/>
            <person name="Arteaga-Vazquez M.A."/>
            <person name="Balasubrmanian S."/>
            <person name="Barry K."/>
            <person name="Bauer D."/>
            <person name="Boehm C.R."/>
            <person name="Briginshaw L."/>
            <person name="Caballero-Perez J."/>
            <person name="Catarino B."/>
            <person name="Chen F."/>
            <person name="Chiyoda S."/>
            <person name="Chovatia M."/>
            <person name="Davies K.M."/>
            <person name="Delmans M."/>
            <person name="Demura T."/>
            <person name="Dierschke T."/>
            <person name="Dolan L."/>
            <person name="Dorantes-Acosta A.E."/>
            <person name="Eklund D.M."/>
            <person name="Florent S.N."/>
            <person name="Flores-Sandoval E."/>
            <person name="Fujiyama A."/>
            <person name="Fukuzawa H."/>
            <person name="Galik B."/>
            <person name="Grimanelli D."/>
            <person name="Grimwood J."/>
            <person name="Grossniklaus U."/>
            <person name="Hamada T."/>
            <person name="Haseloff J."/>
            <person name="Hetherington A.J."/>
            <person name="Higo A."/>
            <person name="Hirakawa Y."/>
            <person name="Hundley H.N."/>
            <person name="Ikeda Y."/>
            <person name="Inoue K."/>
            <person name="Inoue S.I."/>
            <person name="Ishida S."/>
            <person name="Jia Q."/>
            <person name="Kakita M."/>
            <person name="Kanazawa T."/>
            <person name="Kawai Y."/>
            <person name="Kawashima T."/>
            <person name="Kennedy M."/>
            <person name="Kinose K."/>
            <person name="Kinoshita T."/>
            <person name="Kohara Y."/>
            <person name="Koide E."/>
            <person name="Komatsu K."/>
            <person name="Kopischke S."/>
            <person name="Kubo M."/>
            <person name="Kyozuka J."/>
            <person name="Lagercrantz U."/>
            <person name="Lin S.S."/>
            <person name="Lindquist E."/>
            <person name="Lipzen A.M."/>
            <person name="Lu C.W."/>
            <person name="De Luna E."/>
            <person name="Martienssen R.A."/>
            <person name="Minamino N."/>
            <person name="Mizutani M."/>
            <person name="Mizutani M."/>
            <person name="Mochizuki N."/>
            <person name="Monte I."/>
            <person name="Mosher R."/>
            <person name="Nagasaki H."/>
            <person name="Nakagami H."/>
            <person name="Naramoto S."/>
            <person name="Nishitani K."/>
            <person name="Ohtani M."/>
            <person name="Okamoto T."/>
            <person name="Okumura M."/>
            <person name="Phillips J."/>
            <person name="Pollak B."/>
            <person name="Reinders A."/>
            <person name="Rovekamp M."/>
            <person name="Sano R."/>
            <person name="Sawa S."/>
            <person name="Schmid M.W."/>
            <person name="Shirakawa M."/>
            <person name="Solano R."/>
            <person name="Spunde A."/>
            <person name="Suetsugu N."/>
            <person name="Sugano S."/>
            <person name="Sugiyama A."/>
            <person name="Sun R."/>
            <person name="Suzuki Y."/>
            <person name="Takenaka M."/>
            <person name="Takezawa D."/>
            <person name="Tomogane H."/>
            <person name="Tsuzuki M."/>
            <person name="Ueda T."/>
            <person name="Umeda M."/>
            <person name="Ward J.M."/>
            <person name="Watanabe Y."/>
            <person name="Yazaki K."/>
            <person name="Yokoyama R."/>
            <person name="Yoshitake Y."/>
            <person name="Yotsui I."/>
            <person name="Zachgo S."/>
            <person name="Schmutz J."/>
        </authorList>
    </citation>
    <scope>NUCLEOTIDE SEQUENCE [LARGE SCALE GENOMIC DNA]</scope>
    <source>
        <strain evidence="2">Tak-1</strain>
    </source>
</reference>
<protein>
    <submittedName>
        <fullName evidence="1">Uncharacterized protein</fullName>
    </submittedName>
</protein>
<dbReference type="EMBL" id="KZ772683">
    <property type="protein sequence ID" value="PTQ46477.1"/>
    <property type="molecule type" value="Genomic_DNA"/>
</dbReference>
<organism evidence="1 2">
    <name type="scientific">Marchantia polymorpha</name>
    <name type="common">Common liverwort</name>
    <name type="synonym">Marchantia aquatica</name>
    <dbReference type="NCBI Taxonomy" id="3197"/>
    <lineage>
        <taxon>Eukaryota</taxon>
        <taxon>Viridiplantae</taxon>
        <taxon>Streptophyta</taxon>
        <taxon>Embryophyta</taxon>
        <taxon>Marchantiophyta</taxon>
        <taxon>Marchantiopsida</taxon>
        <taxon>Marchantiidae</taxon>
        <taxon>Marchantiales</taxon>
        <taxon>Marchantiaceae</taxon>
        <taxon>Marchantia</taxon>
    </lineage>
</organism>
<sequence length="118" mass="13588">MHTMGIRKVAIETWSTSGFSETDSLQALRWIGSRTWFLYHASCFDSRELERQTPSHCRTTQEITVVDFVQCQVFVDSVMYWSFVFFRGEGCGSNRQSKTPPGLGRWCQICTRSGMELS</sequence>
<gene>
    <name evidence="1" type="ORF">MARPO_0011s0146</name>
</gene>
<evidence type="ECO:0000313" key="1">
    <source>
        <dbReference type="EMBL" id="PTQ46477.1"/>
    </source>
</evidence>
<proteinExistence type="predicted"/>
<dbReference type="Gramene" id="Mp4g11610.1">
    <property type="protein sequence ID" value="Mp4g11610.1.cds1"/>
    <property type="gene ID" value="Mp4g11610"/>
</dbReference>
<keyword evidence="2" id="KW-1185">Reference proteome</keyword>
<dbReference type="Proteomes" id="UP000244005">
    <property type="component" value="Unassembled WGS sequence"/>
</dbReference>
<evidence type="ECO:0000313" key="2">
    <source>
        <dbReference type="Proteomes" id="UP000244005"/>
    </source>
</evidence>
<dbReference type="AlphaFoldDB" id="A0A2R6XK18"/>